<organism evidence="1 2">
    <name type="scientific">Paenibacillus barengoltzii J12</name>
    <dbReference type="NCBI Taxonomy" id="935846"/>
    <lineage>
        <taxon>Bacteria</taxon>
        <taxon>Bacillati</taxon>
        <taxon>Bacillota</taxon>
        <taxon>Bacilli</taxon>
        <taxon>Bacillales</taxon>
        <taxon>Paenibacillaceae</taxon>
        <taxon>Paenibacillus</taxon>
    </lineage>
</organism>
<evidence type="ECO:0000313" key="2">
    <source>
        <dbReference type="Proteomes" id="UP000192939"/>
    </source>
</evidence>
<proteinExistence type="predicted"/>
<protein>
    <submittedName>
        <fullName evidence="1">Uncharacterized protein</fullName>
    </submittedName>
</protein>
<dbReference type="EMBL" id="FXAE01000035">
    <property type="protein sequence ID" value="SMF44244.1"/>
    <property type="molecule type" value="Genomic_DNA"/>
</dbReference>
<accession>A0ABY1M027</accession>
<dbReference type="Proteomes" id="UP000192939">
    <property type="component" value="Unassembled WGS sequence"/>
</dbReference>
<name>A0ABY1M027_9BACL</name>
<comment type="caution">
    <text evidence="1">The sequence shown here is derived from an EMBL/GenBank/DDBJ whole genome shotgun (WGS) entry which is preliminary data.</text>
</comment>
<gene>
    <name evidence="1" type="ORF">SAMN02744124_03107</name>
</gene>
<reference evidence="1 2" key="1">
    <citation type="submission" date="2017-04" db="EMBL/GenBank/DDBJ databases">
        <authorList>
            <person name="Varghese N."/>
            <person name="Submissions S."/>
        </authorList>
    </citation>
    <scope>NUCLEOTIDE SEQUENCE [LARGE SCALE GENOMIC DNA]</scope>
    <source>
        <strain evidence="1 2">J12</strain>
    </source>
</reference>
<sequence length="72" mass="8375">MPGAPVFLMGWATDFWVISQVRFDNPKLVHIPFLWLISMKYRPCQRAGSGRTDDLWDNHEIVERSGGLRAWT</sequence>
<keyword evidence="2" id="KW-1185">Reference proteome</keyword>
<evidence type="ECO:0000313" key="1">
    <source>
        <dbReference type="EMBL" id="SMF44244.1"/>
    </source>
</evidence>